<sequence length="766" mass="87745">MAPNFTVAYWQVALALLFACLTYVITKGWHSRRLFYKLQRQGLPMPSWNIITGNMLALLPLLRRFPSNAHQNYLITELSKSFKKWDSAFYLDLWPFSIPFLVISSPSLAIQATQELDLPLPFDLNRFFRPLAGGSCTLFTLNGAEWKRIHDIFKPGFSASYILSQTDHIVRETADLVEIFRDHAAKGDIFLLDDLLGFFMMDIIGAITLGSRLHSQKQFNQLAYAMRSQVQWQIADGELNIFKRWNPARPVVQWYNSRQMDNYVSKELDKRFAERQKSSDSPPHSIMDMVLDNYMSENPEAKTASRMDAAYKKWATIQIRGFLFVGHDSTASTIEYCYHLLSKHPEAMATIRAEHDEVFGTDPSTVGAQLLDQPQKINMLPYTTAVLKETMRLFPAAAAVRTGLPGAVLKDPNGNRFPTEGTTILIMHSALHINPNYWTEPESFIPERWLVGPEHPLYPVKGAWRPFEFGPRNCIGQTLVMQDVKTVLAMTVREFDVCAAYDEWDELHPRKGLKTVKGERAYHVFRAAAHPANGFPCRAVVHIFWTWQWLTILWSDEVTFLIGGHSAKAKVTRNTNKGYSERYCNTCIQHQFYRGHTIPVNAWGAIGYNYKSPLLFLDGHGKSGTFLQTDYLSQILEYLQPIIATFALITRTLNGSPEPLFMEDGNSAHGHKSAHNCCAKYRAKHGISLLPHPSTSPDMNPIEKCWRRLKQKLHRRLHQPLTVEEMKQAVLEEWEAIPQEWINNLIAQQEHWVTVLIQRHGWSTPN</sequence>
<comment type="cofactor">
    <cofactor evidence="1 8">
        <name>heme</name>
        <dbReference type="ChEBI" id="CHEBI:30413"/>
    </cofactor>
</comment>
<comment type="pathway">
    <text evidence="2">Secondary metabolite biosynthesis.</text>
</comment>
<dbReference type="EMBL" id="KZ613474">
    <property type="protein sequence ID" value="PMD23878.1"/>
    <property type="molecule type" value="Genomic_DNA"/>
</dbReference>
<dbReference type="PRINTS" id="PR00463">
    <property type="entry name" value="EP450I"/>
</dbReference>
<dbReference type="GO" id="GO:0020037">
    <property type="term" value="F:heme binding"/>
    <property type="evidence" value="ECO:0007669"/>
    <property type="project" value="InterPro"/>
</dbReference>
<proteinExistence type="predicted"/>
<dbReference type="Pfam" id="PF13358">
    <property type="entry name" value="DDE_3"/>
    <property type="match status" value="1"/>
</dbReference>
<dbReference type="PANTHER" id="PTHR24305">
    <property type="entry name" value="CYTOCHROME P450"/>
    <property type="match status" value="1"/>
</dbReference>
<dbReference type="GO" id="GO:0003676">
    <property type="term" value="F:nucleic acid binding"/>
    <property type="evidence" value="ECO:0007669"/>
    <property type="project" value="InterPro"/>
</dbReference>
<keyword evidence="3 8" id="KW-0349">Heme</keyword>
<feature type="transmembrane region" description="Helical" evidence="9">
    <location>
        <begin position="6"/>
        <end position="25"/>
    </location>
</feature>
<evidence type="ECO:0000256" key="6">
    <source>
        <dbReference type="ARBA" id="ARBA00023004"/>
    </source>
</evidence>
<dbReference type="InterPro" id="IPR036397">
    <property type="entry name" value="RNaseH_sf"/>
</dbReference>
<keyword evidence="4 8" id="KW-0479">Metal-binding</keyword>
<keyword evidence="5" id="KW-0560">Oxidoreductase</keyword>
<accession>A0A2J6QCB6</accession>
<evidence type="ECO:0000313" key="11">
    <source>
        <dbReference type="EMBL" id="PMD23878.1"/>
    </source>
</evidence>
<keyword evidence="12" id="KW-1185">Reference proteome</keyword>
<dbReference type="STRING" id="1745343.A0A2J6QCB6"/>
<dbReference type="GO" id="GO:0005506">
    <property type="term" value="F:iron ion binding"/>
    <property type="evidence" value="ECO:0007669"/>
    <property type="project" value="InterPro"/>
</dbReference>
<name>A0A2J6QCB6_9HELO</name>
<keyword evidence="6 8" id="KW-0408">Iron</keyword>
<dbReference type="InterPro" id="IPR001128">
    <property type="entry name" value="Cyt_P450"/>
</dbReference>
<dbReference type="Gene3D" id="3.30.420.10">
    <property type="entry name" value="Ribonuclease H-like superfamily/Ribonuclease H"/>
    <property type="match status" value="1"/>
</dbReference>
<evidence type="ECO:0000256" key="7">
    <source>
        <dbReference type="ARBA" id="ARBA00023033"/>
    </source>
</evidence>
<evidence type="ECO:0000256" key="1">
    <source>
        <dbReference type="ARBA" id="ARBA00001971"/>
    </source>
</evidence>
<feature type="domain" description="Tc1-like transposase DDE" evidence="10">
    <location>
        <begin position="599"/>
        <end position="718"/>
    </location>
</feature>
<evidence type="ECO:0000256" key="9">
    <source>
        <dbReference type="SAM" id="Phobius"/>
    </source>
</evidence>
<dbReference type="OrthoDB" id="10029320at2759"/>
<evidence type="ECO:0000256" key="8">
    <source>
        <dbReference type="PIRSR" id="PIRSR602401-1"/>
    </source>
</evidence>
<protein>
    <submittedName>
        <fullName evidence="11">Cytochrome P450</fullName>
    </submittedName>
</protein>
<dbReference type="SUPFAM" id="SSF48264">
    <property type="entry name" value="Cytochrome P450"/>
    <property type="match status" value="1"/>
</dbReference>
<evidence type="ECO:0000256" key="3">
    <source>
        <dbReference type="ARBA" id="ARBA00022617"/>
    </source>
</evidence>
<organism evidence="11 12">
    <name type="scientific">Hyaloscypha hepaticicola</name>
    <dbReference type="NCBI Taxonomy" id="2082293"/>
    <lineage>
        <taxon>Eukaryota</taxon>
        <taxon>Fungi</taxon>
        <taxon>Dikarya</taxon>
        <taxon>Ascomycota</taxon>
        <taxon>Pezizomycotina</taxon>
        <taxon>Leotiomycetes</taxon>
        <taxon>Helotiales</taxon>
        <taxon>Hyaloscyphaceae</taxon>
        <taxon>Hyaloscypha</taxon>
    </lineage>
</organism>
<keyword evidence="7" id="KW-0503">Monooxygenase</keyword>
<keyword evidence="9" id="KW-0472">Membrane</keyword>
<dbReference type="Proteomes" id="UP000235672">
    <property type="component" value="Unassembled WGS sequence"/>
</dbReference>
<dbReference type="Pfam" id="PF00067">
    <property type="entry name" value="p450"/>
    <property type="match status" value="1"/>
</dbReference>
<dbReference type="PANTHER" id="PTHR24305:SF107">
    <property type="entry name" value="P450, PUTATIVE (EUROFUNG)-RELATED"/>
    <property type="match status" value="1"/>
</dbReference>
<dbReference type="InterPro" id="IPR038717">
    <property type="entry name" value="Tc1-like_DDE_dom"/>
</dbReference>
<keyword evidence="9" id="KW-1133">Transmembrane helix</keyword>
<gene>
    <name evidence="11" type="ORF">NA56DRAFT_701285</name>
</gene>
<dbReference type="InterPro" id="IPR050121">
    <property type="entry name" value="Cytochrome_P450_monoxygenase"/>
</dbReference>
<dbReference type="GO" id="GO:0016705">
    <property type="term" value="F:oxidoreductase activity, acting on paired donors, with incorporation or reduction of molecular oxygen"/>
    <property type="evidence" value="ECO:0007669"/>
    <property type="project" value="InterPro"/>
</dbReference>
<evidence type="ECO:0000256" key="4">
    <source>
        <dbReference type="ARBA" id="ARBA00022723"/>
    </source>
</evidence>
<dbReference type="InterPro" id="IPR002401">
    <property type="entry name" value="Cyt_P450_E_grp-I"/>
</dbReference>
<evidence type="ECO:0000259" key="10">
    <source>
        <dbReference type="Pfam" id="PF13358"/>
    </source>
</evidence>
<dbReference type="InterPro" id="IPR036396">
    <property type="entry name" value="Cyt_P450_sf"/>
</dbReference>
<keyword evidence="9" id="KW-0812">Transmembrane</keyword>
<reference evidence="11 12" key="1">
    <citation type="submission" date="2016-05" db="EMBL/GenBank/DDBJ databases">
        <title>A degradative enzymes factory behind the ericoid mycorrhizal symbiosis.</title>
        <authorList>
            <consortium name="DOE Joint Genome Institute"/>
            <person name="Martino E."/>
            <person name="Morin E."/>
            <person name="Grelet G."/>
            <person name="Kuo A."/>
            <person name="Kohler A."/>
            <person name="Daghino S."/>
            <person name="Barry K."/>
            <person name="Choi C."/>
            <person name="Cichocki N."/>
            <person name="Clum A."/>
            <person name="Copeland A."/>
            <person name="Hainaut M."/>
            <person name="Haridas S."/>
            <person name="Labutti K."/>
            <person name="Lindquist E."/>
            <person name="Lipzen A."/>
            <person name="Khouja H.-R."/>
            <person name="Murat C."/>
            <person name="Ohm R."/>
            <person name="Olson A."/>
            <person name="Spatafora J."/>
            <person name="Veneault-Fourrey C."/>
            <person name="Henrissat B."/>
            <person name="Grigoriev I."/>
            <person name="Martin F."/>
            <person name="Perotto S."/>
        </authorList>
    </citation>
    <scope>NUCLEOTIDE SEQUENCE [LARGE SCALE GENOMIC DNA]</scope>
    <source>
        <strain evidence="11 12">UAMH 7357</strain>
    </source>
</reference>
<evidence type="ECO:0000256" key="2">
    <source>
        <dbReference type="ARBA" id="ARBA00005179"/>
    </source>
</evidence>
<evidence type="ECO:0000313" key="12">
    <source>
        <dbReference type="Proteomes" id="UP000235672"/>
    </source>
</evidence>
<dbReference type="CDD" id="cd11051">
    <property type="entry name" value="CYP59-like"/>
    <property type="match status" value="1"/>
</dbReference>
<feature type="binding site" description="axial binding residue" evidence="8">
    <location>
        <position position="474"/>
    </location>
    <ligand>
        <name>heme</name>
        <dbReference type="ChEBI" id="CHEBI:30413"/>
    </ligand>
    <ligandPart>
        <name>Fe</name>
        <dbReference type="ChEBI" id="CHEBI:18248"/>
    </ligandPart>
</feature>
<dbReference type="AlphaFoldDB" id="A0A2J6QCB6"/>
<dbReference type="PRINTS" id="PR00385">
    <property type="entry name" value="P450"/>
</dbReference>
<evidence type="ECO:0000256" key="5">
    <source>
        <dbReference type="ARBA" id="ARBA00023002"/>
    </source>
</evidence>
<dbReference type="GO" id="GO:0004497">
    <property type="term" value="F:monooxygenase activity"/>
    <property type="evidence" value="ECO:0007669"/>
    <property type="project" value="UniProtKB-KW"/>
</dbReference>
<dbReference type="Gene3D" id="1.10.630.10">
    <property type="entry name" value="Cytochrome P450"/>
    <property type="match status" value="1"/>
</dbReference>